<sequence>MLAIPNLRAWDTQIFNADIGEREADIAANMDWLPGCIADSDPIHGSALRNFLEESQIDYRPVLKEISQLCMRSLRIVADDAITSGPHNFTKPAKDAALYCTRIAAMESMAKKPGRWCQLLALYGSGYWPCGMMPDGTLVVL</sequence>
<name>A0A318J6C7_9BURK</name>
<organism evidence="1 2">
    <name type="scientific">Undibacterium pigrum</name>
    <dbReference type="NCBI Taxonomy" id="401470"/>
    <lineage>
        <taxon>Bacteria</taxon>
        <taxon>Pseudomonadati</taxon>
        <taxon>Pseudomonadota</taxon>
        <taxon>Betaproteobacteria</taxon>
        <taxon>Burkholderiales</taxon>
        <taxon>Oxalobacteraceae</taxon>
        <taxon>Undibacterium</taxon>
    </lineage>
</organism>
<dbReference type="AlphaFoldDB" id="A0A318J6C7"/>
<keyword evidence="2" id="KW-1185">Reference proteome</keyword>
<proteinExistence type="predicted"/>
<evidence type="ECO:0000313" key="1">
    <source>
        <dbReference type="EMBL" id="PXX42702.1"/>
    </source>
</evidence>
<accession>A0A318J6C7</accession>
<dbReference type="Proteomes" id="UP000247792">
    <property type="component" value="Unassembled WGS sequence"/>
</dbReference>
<evidence type="ECO:0000313" key="2">
    <source>
        <dbReference type="Proteomes" id="UP000247792"/>
    </source>
</evidence>
<gene>
    <name evidence="1" type="ORF">DFR42_105365</name>
</gene>
<dbReference type="EMBL" id="QJKB01000005">
    <property type="protein sequence ID" value="PXX42702.1"/>
    <property type="molecule type" value="Genomic_DNA"/>
</dbReference>
<protein>
    <submittedName>
        <fullName evidence="1">Uncharacterized protein</fullName>
    </submittedName>
</protein>
<comment type="caution">
    <text evidence="1">The sequence shown here is derived from an EMBL/GenBank/DDBJ whole genome shotgun (WGS) entry which is preliminary data.</text>
</comment>
<reference evidence="1 2" key="1">
    <citation type="submission" date="2018-05" db="EMBL/GenBank/DDBJ databases">
        <title>Genomic Encyclopedia of Type Strains, Phase IV (KMG-IV): sequencing the most valuable type-strain genomes for metagenomic binning, comparative biology and taxonomic classification.</title>
        <authorList>
            <person name="Goeker M."/>
        </authorList>
    </citation>
    <scope>NUCLEOTIDE SEQUENCE [LARGE SCALE GENOMIC DNA]</scope>
    <source>
        <strain evidence="1 2">DSM 19792</strain>
    </source>
</reference>